<organism evidence="1 2">
    <name type="scientific">Chitinophaga silvisoli</name>
    <dbReference type="NCBI Taxonomy" id="2291814"/>
    <lineage>
        <taxon>Bacteria</taxon>
        <taxon>Pseudomonadati</taxon>
        <taxon>Bacteroidota</taxon>
        <taxon>Chitinophagia</taxon>
        <taxon>Chitinophagales</taxon>
        <taxon>Chitinophagaceae</taxon>
        <taxon>Chitinophaga</taxon>
    </lineage>
</organism>
<dbReference type="EMBL" id="QTJV01000001">
    <property type="protein sequence ID" value="RFM36873.1"/>
    <property type="molecule type" value="Genomic_DNA"/>
</dbReference>
<proteinExistence type="predicted"/>
<dbReference type="AlphaFoldDB" id="A0A3E1P9M2"/>
<protein>
    <submittedName>
        <fullName evidence="1">Uncharacterized protein</fullName>
    </submittedName>
</protein>
<sequence>MIKGSVRTFDFRFGDDFVSFLELVGRASVTLEALVAKVDGEDVTSEVIRFNYQDSVTKYKQRLQNTMYKAIQSLEGMVDEVYLKLEKLRFLAHFLVEIEACQRQLITQSTGLYCHKQFSFSNISEGDELNKIIKTEQDFQEHFYWMDHYLVKMYAFLLLLKEGIESTNQADFRVPPTMKPDPDESSQDKPFEYFDYLFFRNGITKLRQAFMPSADDYFHVTELAWDKETETTIYWEQDSETGDWTQHKSRFGDKLFSVMYSQYQQSRSLIDDRISVCLNHSEAEFYVNRCLEHLKYFLKKIPQHKDYEKYDFLERFARSMIKYLLERYNVFCGKPDEIIEAVLKDSPLLPAADTPFVQALPLPNIQVFQVVGIPLERFVAIFSSHLKGICISQETSLEILASAFSGKSCETPLRIRWTCTARSKTVNKQPLFYLFKQLCDKGLIDPQNLQSDFLKRLHFVFVDADDRPLNNLPVSYSTTTKHRKTEDQYRIAIDKMIISMLAVKSGKTDA</sequence>
<keyword evidence="2" id="KW-1185">Reference proteome</keyword>
<dbReference type="RefSeq" id="WP_116852193.1">
    <property type="nucleotide sequence ID" value="NZ_QTJV01000001.1"/>
</dbReference>
<evidence type="ECO:0000313" key="1">
    <source>
        <dbReference type="EMBL" id="RFM36873.1"/>
    </source>
</evidence>
<accession>A0A3E1P9M2</accession>
<dbReference type="Proteomes" id="UP000261174">
    <property type="component" value="Unassembled WGS sequence"/>
</dbReference>
<evidence type="ECO:0000313" key="2">
    <source>
        <dbReference type="Proteomes" id="UP000261174"/>
    </source>
</evidence>
<dbReference type="OrthoDB" id="1446206at2"/>
<comment type="caution">
    <text evidence="1">The sequence shown here is derived from an EMBL/GenBank/DDBJ whole genome shotgun (WGS) entry which is preliminary data.</text>
</comment>
<reference evidence="1 2" key="1">
    <citation type="submission" date="2018-08" db="EMBL/GenBank/DDBJ databases">
        <title>Chitinophaga sp. K20C18050901, a novel bacterium isolated from forest soil.</title>
        <authorList>
            <person name="Wang C."/>
        </authorList>
    </citation>
    <scope>NUCLEOTIDE SEQUENCE [LARGE SCALE GENOMIC DNA]</scope>
    <source>
        <strain evidence="1 2">K20C18050901</strain>
    </source>
</reference>
<gene>
    <name evidence="1" type="ORF">DXN04_05075</name>
</gene>
<name>A0A3E1P9M2_9BACT</name>